<evidence type="ECO:0000259" key="1">
    <source>
        <dbReference type="Pfam" id="PF17667"/>
    </source>
</evidence>
<comment type="caution">
    <text evidence="2">The sequence shown here is derived from an EMBL/GenBank/DDBJ whole genome shotgun (WGS) entry which is preliminary data.</text>
</comment>
<dbReference type="SUPFAM" id="SSF56112">
    <property type="entry name" value="Protein kinase-like (PK-like)"/>
    <property type="match status" value="1"/>
</dbReference>
<sequence length="666" mass="75043">MDFRTPNVQKRRDAVVLPLAKHPENPSLWNDEILLRLNEFMGDVDTFHKVFVPCNEPCPVPSRKEAIYGAFLPLVGIRNELEMYDPLIQGLDLITSEFPNNKPLEFRNTSRTDFHFPFARWDPQHHITRPDVVALVPNTSPDSTELDKWRNVSLVFEVKAKESEDPVLSSSSSSEEHARTRIQLAKNVRNLMFAHNNLYCFVVGIYEQIARIFRFDRVSAIASPPIPYRTDPTKLREFLWHFVHPAYGNGVNGMDKLSVRATGSCVHWTQDLFDSHGQPLTAEDLEHNHLVTIPPMTVVKPNLFGRCTVVQEVVRKSDEGADVTRCIMKESWRQDIWTSELEFYECIKERIKLLEKHAAQGGEKFELVGLARIVRGVDLSTLEMSKLERRTGRMPSALFGSYCPEDTNLQSSSLSKAITMLLPHPPQTPPPKKRQADPPKAVLVGAASQESISLLDAVTTLSQSPTLLDNKATTFLLPQASAVPVVVPDSTYHHTMSGLVRNSDLGMTTEWNQMHLILDIIGLPIDDFCQTKEMVLAIHDAMTGHQFAYESGILHRDVSHGNIMIAEGKPFKEFILDFDYSSFWMDAQAKKNLVPAIIGAIMEACRWYGDHLFEEGDSARTTIPHVSNNVMYDIRKSTSFWECLGMLAISKPVLILESCLGAGLGL</sequence>
<evidence type="ECO:0000313" key="3">
    <source>
        <dbReference type="Proteomes" id="UP000287166"/>
    </source>
</evidence>
<dbReference type="PANTHER" id="PTHR38248:SF2">
    <property type="entry name" value="FUNK1 11"/>
    <property type="match status" value="1"/>
</dbReference>
<gene>
    <name evidence="2" type="ORF">SCP_1503240</name>
</gene>
<dbReference type="RefSeq" id="XP_027620229.1">
    <property type="nucleotide sequence ID" value="XM_027764428.1"/>
</dbReference>
<reference evidence="2 3" key="1">
    <citation type="journal article" date="2018" name="Sci. Rep.">
        <title>Genome sequence of the cauliflower mushroom Sparassis crispa (Hanabiratake) and its association with beneficial usage.</title>
        <authorList>
            <person name="Kiyama R."/>
            <person name="Furutani Y."/>
            <person name="Kawaguchi K."/>
            <person name="Nakanishi T."/>
        </authorList>
    </citation>
    <scope>NUCLEOTIDE SEQUENCE [LARGE SCALE GENOMIC DNA]</scope>
</reference>
<dbReference type="PANTHER" id="PTHR38248">
    <property type="entry name" value="FUNK1 6"/>
    <property type="match status" value="1"/>
</dbReference>
<dbReference type="AlphaFoldDB" id="A0A401H4E3"/>
<dbReference type="InterPro" id="IPR011009">
    <property type="entry name" value="Kinase-like_dom_sf"/>
</dbReference>
<organism evidence="2 3">
    <name type="scientific">Sparassis crispa</name>
    <dbReference type="NCBI Taxonomy" id="139825"/>
    <lineage>
        <taxon>Eukaryota</taxon>
        <taxon>Fungi</taxon>
        <taxon>Dikarya</taxon>
        <taxon>Basidiomycota</taxon>
        <taxon>Agaricomycotina</taxon>
        <taxon>Agaricomycetes</taxon>
        <taxon>Polyporales</taxon>
        <taxon>Sparassidaceae</taxon>
        <taxon>Sparassis</taxon>
    </lineage>
</organism>
<accession>A0A401H4E3</accession>
<dbReference type="EMBL" id="BFAD01000015">
    <property type="protein sequence ID" value="GBE89316.1"/>
    <property type="molecule type" value="Genomic_DNA"/>
</dbReference>
<dbReference type="Pfam" id="PF17667">
    <property type="entry name" value="Pkinase_fungal"/>
    <property type="match status" value="1"/>
</dbReference>
<dbReference type="InterPro" id="IPR040976">
    <property type="entry name" value="Pkinase_fungal"/>
</dbReference>
<keyword evidence="3" id="KW-1185">Reference proteome</keyword>
<dbReference type="OrthoDB" id="2797568at2759"/>
<name>A0A401H4E3_9APHY</name>
<evidence type="ECO:0000313" key="2">
    <source>
        <dbReference type="EMBL" id="GBE89316.1"/>
    </source>
</evidence>
<dbReference type="Proteomes" id="UP000287166">
    <property type="component" value="Unassembled WGS sequence"/>
</dbReference>
<feature type="domain" description="Fungal-type protein kinase" evidence="1">
    <location>
        <begin position="142"/>
        <end position="588"/>
    </location>
</feature>
<proteinExistence type="predicted"/>
<dbReference type="InParanoid" id="A0A401H4E3"/>
<protein>
    <recommendedName>
        <fullName evidence="1">Fungal-type protein kinase domain-containing protein</fullName>
    </recommendedName>
</protein>
<dbReference type="GeneID" id="38786233"/>